<dbReference type="Proteomes" id="UP001164819">
    <property type="component" value="Chromosome"/>
</dbReference>
<sequence>MIHRFKENTVYGGETLFGGCGCLERNKITILKRTKGWIVYRQQFIDKIFKTKRDYVSGWGDCIVVPNDEYHAYCTEPEVEPF</sequence>
<proteinExistence type="predicted"/>
<gene>
    <name evidence="1" type="ORF">NB646_07585</name>
</gene>
<organism evidence="1">
    <name type="scientific">Oxalobacter aliiformigenes</name>
    <dbReference type="NCBI Taxonomy" id="2946593"/>
    <lineage>
        <taxon>Bacteria</taxon>
        <taxon>Pseudomonadati</taxon>
        <taxon>Pseudomonadota</taxon>
        <taxon>Betaproteobacteria</taxon>
        <taxon>Burkholderiales</taxon>
        <taxon>Oxalobacteraceae</taxon>
        <taxon>Oxalobacter</taxon>
    </lineage>
</organism>
<evidence type="ECO:0000313" key="1">
    <source>
        <dbReference type="EMBL" id="WAV90707.1"/>
    </source>
</evidence>
<protein>
    <submittedName>
        <fullName evidence="1">Uncharacterized protein</fullName>
    </submittedName>
</protein>
<dbReference type="AlphaFoldDB" id="A0A9E9NQV9"/>
<reference evidence="1" key="1">
    <citation type="journal article" date="2022" name="Front. Microbiol.">
        <title>New perspectives on an old grouping: The genomic and phenotypic variability of Oxalobacter formigenes and the implications for calcium oxalate stone prevention.</title>
        <authorList>
            <person name="Chmiel J.A."/>
            <person name="Carr C."/>
            <person name="Stuivenberg G.A."/>
            <person name="Venema R."/>
            <person name="Chanyi R.M."/>
            <person name="Al K.F."/>
            <person name="Giguere D."/>
            <person name="Say H."/>
            <person name="Akouris P.P."/>
            <person name="Dominguez Romero S.A."/>
            <person name="Kwong A."/>
            <person name="Tai V."/>
            <person name="Koval S.F."/>
            <person name="Razvi H."/>
            <person name="Bjazevic J."/>
            <person name="Burton J.P."/>
        </authorList>
    </citation>
    <scope>NUCLEOTIDE SEQUENCE</scope>
    <source>
        <strain evidence="1">OxK</strain>
    </source>
</reference>
<dbReference type="RefSeq" id="WP_269282659.1">
    <property type="nucleotide sequence ID" value="NZ_CP098251.1"/>
</dbReference>
<accession>A0A9E9NQV9</accession>
<dbReference type="EMBL" id="CP098251">
    <property type="protein sequence ID" value="WAV90707.1"/>
    <property type="molecule type" value="Genomic_DNA"/>
</dbReference>
<name>A0A9E9NQV9_9BURK</name>